<evidence type="ECO:0000256" key="1">
    <source>
        <dbReference type="SAM" id="MobiDB-lite"/>
    </source>
</evidence>
<protein>
    <submittedName>
        <fullName evidence="2">Putative Flagellar GTP-binding protein</fullName>
    </submittedName>
</protein>
<sequence>MKIKRYTGTSTREVLARIRNDLGPDAVILSNREIVGGVELMAAVDFDASHLQAEPAAEEPALASQRPAAAAPRQAAPAPSRAQPAPQPVRTPPPAISRLDRITASGPRSLRMRASTSRVLVPV</sequence>
<reference evidence="2 3" key="1">
    <citation type="submission" date="2016-06" db="EMBL/GenBank/DDBJ databases">
        <authorList>
            <person name="Kjaerup R.B."/>
            <person name="Dalgaard T.S."/>
            <person name="Juul-Madsen H.R."/>
        </authorList>
    </citation>
    <scope>NUCLEOTIDE SEQUENCE [LARGE SCALE GENOMIC DNA]</scope>
    <source>
        <strain evidence="2 3">DSM 16361</strain>
    </source>
</reference>
<keyword evidence="2" id="KW-0969">Cilium</keyword>
<keyword evidence="2" id="KW-0966">Cell projection</keyword>
<dbReference type="Proteomes" id="UP000214566">
    <property type="component" value="Unassembled WGS sequence"/>
</dbReference>
<feature type="compositionally biased region" description="Pro residues" evidence="1">
    <location>
        <begin position="85"/>
        <end position="95"/>
    </location>
</feature>
<evidence type="ECO:0000313" key="3">
    <source>
        <dbReference type="Proteomes" id="UP000214566"/>
    </source>
</evidence>
<accession>A0A238D819</accession>
<keyword evidence="3" id="KW-1185">Reference proteome</keyword>
<gene>
    <name evidence="2" type="ORF">THIARS_71076</name>
</gene>
<dbReference type="EMBL" id="FLMQ01000056">
    <property type="protein sequence ID" value="SBP89456.1"/>
    <property type="molecule type" value="Genomic_DNA"/>
</dbReference>
<feature type="region of interest" description="Disordered" evidence="1">
    <location>
        <begin position="54"/>
        <end position="123"/>
    </location>
</feature>
<proteinExistence type="predicted"/>
<organism evidence="2 3">
    <name type="scientific">Thiomonas delicata</name>
    <name type="common">Thiomonas cuprina</name>
    <dbReference type="NCBI Taxonomy" id="364030"/>
    <lineage>
        <taxon>Bacteria</taxon>
        <taxon>Pseudomonadati</taxon>
        <taxon>Pseudomonadota</taxon>
        <taxon>Betaproteobacteria</taxon>
        <taxon>Burkholderiales</taxon>
        <taxon>Thiomonas</taxon>
    </lineage>
</organism>
<keyword evidence="2" id="KW-0282">Flagellum</keyword>
<evidence type="ECO:0000313" key="2">
    <source>
        <dbReference type="EMBL" id="SBP89456.1"/>
    </source>
</evidence>
<dbReference type="RefSeq" id="WP_245845937.1">
    <property type="nucleotide sequence ID" value="NZ_LT592171.1"/>
</dbReference>
<feature type="compositionally biased region" description="Low complexity" evidence="1">
    <location>
        <begin position="54"/>
        <end position="84"/>
    </location>
</feature>
<feature type="compositionally biased region" description="Polar residues" evidence="1">
    <location>
        <begin position="114"/>
        <end position="123"/>
    </location>
</feature>
<dbReference type="AlphaFoldDB" id="A0A238D819"/>
<name>A0A238D819_THIDL</name>